<protein>
    <submittedName>
        <fullName evidence="1">Uncharacterized protein</fullName>
    </submittedName>
</protein>
<keyword evidence="2" id="KW-1185">Reference proteome</keyword>
<sequence>MSIDTSRGYPVVHLGNGTVCTTTVLVDGVPGVAFSFACQQRKVGEEVGMFMPGAKLADECIGASIVFNNERGLDSFIHHIEECRVLLQQKGVQE</sequence>
<evidence type="ECO:0000313" key="2">
    <source>
        <dbReference type="Proteomes" id="UP000503820"/>
    </source>
</evidence>
<dbReference type="AlphaFoldDB" id="A0A7J0BY96"/>
<evidence type="ECO:0000313" key="1">
    <source>
        <dbReference type="EMBL" id="GFM37964.1"/>
    </source>
</evidence>
<dbReference type="EMBL" id="BLVP01000010">
    <property type="protein sequence ID" value="GFM37964.1"/>
    <property type="molecule type" value="Genomic_DNA"/>
</dbReference>
<proteinExistence type="predicted"/>
<organism evidence="1 2">
    <name type="scientific">Desulfovibrio psychrotolerans</name>
    <dbReference type="NCBI Taxonomy" id="415242"/>
    <lineage>
        <taxon>Bacteria</taxon>
        <taxon>Pseudomonadati</taxon>
        <taxon>Thermodesulfobacteriota</taxon>
        <taxon>Desulfovibrionia</taxon>
        <taxon>Desulfovibrionales</taxon>
        <taxon>Desulfovibrionaceae</taxon>
        <taxon>Desulfovibrio</taxon>
    </lineage>
</organism>
<name>A0A7J0BY96_9BACT</name>
<dbReference type="RefSeq" id="WP_174410576.1">
    <property type="nucleotide sequence ID" value="NZ_BLVP01000010.1"/>
</dbReference>
<dbReference type="Proteomes" id="UP000503820">
    <property type="component" value="Unassembled WGS sequence"/>
</dbReference>
<reference evidence="1 2" key="1">
    <citation type="submission" date="2020-05" db="EMBL/GenBank/DDBJ databases">
        <title>Draft genome sequence of Desulfovibrio psychrotolerans JS1T.</title>
        <authorList>
            <person name="Ueno A."/>
            <person name="Tamazawa S."/>
            <person name="Tamamura S."/>
            <person name="Murakami T."/>
            <person name="Kiyama T."/>
            <person name="Inomata H."/>
            <person name="Amano Y."/>
            <person name="Miyakawa K."/>
            <person name="Tamaki H."/>
            <person name="Naganuma T."/>
            <person name="Kaneko K."/>
        </authorList>
    </citation>
    <scope>NUCLEOTIDE SEQUENCE [LARGE SCALE GENOMIC DNA]</scope>
    <source>
        <strain evidence="1 2">JS1</strain>
    </source>
</reference>
<gene>
    <name evidence="1" type="ORF">DSM19430T_26480</name>
</gene>
<accession>A0A7J0BY96</accession>
<comment type="caution">
    <text evidence="1">The sequence shown here is derived from an EMBL/GenBank/DDBJ whole genome shotgun (WGS) entry which is preliminary data.</text>
</comment>